<feature type="transmembrane region" description="Helical" evidence="9">
    <location>
        <begin position="63"/>
        <end position="83"/>
    </location>
</feature>
<accession>A0A1H0QNE8</accession>
<feature type="active site" evidence="9">
    <location>
        <position position="116"/>
    </location>
</feature>
<keyword evidence="8 9" id="KW-0472">Membrane</keyword>
<feature type="transmembrane region" description="Helical" evidence="9">
    <location>
        <begin position="90"/>
        <end position="110"/>
    </location>
</feature>
<organism evidence="11 12">
    <name type="scientific">Desulforhopalus singaporensis</name>
    <dbReference type="NCBI Taxonomy" id="91360"/>
    <lineage>
        <taxon>Bacteria</taxon>
        <taxon>Pseudomonadati</taxon>
        <taxon>Thermodesulfobacteriota</taxon>
        <taxon>Desulfobulbia</taxon>
        <taxon>Desulfobulbales</taxon>
        <taxon>Desulfocapsaceae</taxon>
        <taxon>Desulforhopalus</taxon>
    </lineage>
</organism>
<comment type="subcellular location">
    <subcellularLocation>
        <location evidence="9">Cell membrane</location>
        <topology evidence="9">Multi-pass membrane protein</topology>
    </subcellularLocation>
</comment>
<dbReference type="RefSeq" id="WP_245695089.1">
    <property type="nucleotide sequence ID" value="NZ_FNJI01000012.1"/>
</dbReference>
<evidence type="ECO:0000313" key="11">
    <source>
        <dbReference type="EMBL" id="SDP18279.1"/>
    </source>
</evidence>
<comment type="similarity">
    <text evidence="1 9 10">Belongs to the peptidase A8 family.</text>
</comment>
<evidence type="ECO:0000256" key="2">
    <source>
        <dbReference type="ARBA" id="ARBA00022475"/>
    </source>
</evidence>
<feature type="active site" evidence="9">
    <location>
        <position position="134"/>
    </location>
</feature>
<dbReference type="GO" id="GO:0006508">
    <property type="term" value="P:proteolysis"/>
    <property type="evidence" value="ECO:0007669"/>
    <property type="project" value="UniProtKB-KW"/>
</dbReference>
<evidence type="ECO:0000256" key="10">
    <source>
        <dbReference type="RuleBase" id="RU004181"/>
    </source>
</evidence>
<evidence type="ECO:0000256" key="7">
    <source>
        <dbReference type="ARBA" id="ARBA00022989"/>
    </source>
</evidence>
<keyword evidence="4 9" id="KW-0812">Transmembrane</keyword>
<dbReference type="GO" id="GO:0004190">
    <property type="term" value="F:aspartic-type endopeptidase activity"/>
    <property type="evidence" value="ECO:0007669"/>
    <property type="project" value="UniProtKB-UniRule"/>
</dbReference>
<keyword evidence="7 9" id="KW-1133">Transmembrane helix</keyword>
<evidence type="ECO:0000313" key="12">
    <source>
        <dbReference type="Proteomes" id="UP000199073"/>
    </source>
</evidence>
<dbReference type="EMBL" id="FNJI01000012">
    <property type="protein sequence ID" value="SDP18279.1"/>
    <property type="molecule type" value="Genomic_DNA"/>
</dbReference>
<dbReference type="Proteomes" id="UP000199073">
    <property type="component" value="Unassembled WGS sequence"/>
</dbReference>
<dbReference type="STRING" id="91360.SAMN05660330_02025"/>
<evidence type="ECO:0000256" key="3">
    <source>
        <dbReference type="ARBA" id="ARBA00022670"/>
    </source>
</evidence>
<name>A0A1H0QNE8_9BACT</name>
<reference evidence="11 12" key="1">
    <citation type="submission" date="2016-10" db="EMBL/GenBank/DDBJ databases">
        <authorList>
            <person name="de Groot N.N."/>
        </authorList>
    </citation>
    <scope>NUCLEOTIDE SEQUENCE [LARGE SCALE GENOMIC DNA]</scope>
    <source>
        <strain evidence="11 12">DSM 12130</strain>
    </source>
</reference>
<keyword evidence="5 9" id="KW-0064">Aspartyl protease</keyword>
<evidence type="ECO:0000256" key="9">
    <source>
        <dbReference type="HAMAP-Rule" id="MF_00161"/>
    </source>
</evidence>
<proteinExistence type="inferred from homology"/>
<evidence type="ECO:0000256" key="8">
    <source>
        <dbReference type="ARBA" id="ARBA00023136"/>
    </source>
</evidence>
<dbReference type="UniPathway" id="UPA00665"/>
<evidence type="ECO:0000256" key="5">
    <source>
        <dbReference type="ARBA" id="ARBA00022750"/>
    </source>
</evidence>
<keyword evidence="6 9" id="KW-0378">Hydrolase</keyword>
<dbReference type="HAMAP" id="MF_00161">
    <property type="entry name" value="LspA"/>
    <property type="match status" value="1"/>
</dbReference>
<protein>
    <recommendedName>
        <fullName evidence="9">Lipoprotein signal peptidase</fullName>
        <ecNumber evidence="9">3.4.23.36</ecNumber>
    </recommendedName>
    <alternativeName>
        <fullName evidence="9">Prolipoprotein signal peptidase</fullName>
    </alternativeName>
    <alternativeName>
        <fullName evidence="9">Signal peptidase II</fullName>
        <shortName evidence="9">SPase II</shortName>
    </alternativeName>
</protein>
<evidence type="ECO:0000256" key="4">
    <source>
        <dbReference type="ARBA" id="ARBA00022692"/>
    </source>
</evidence>
<comment type="pathway">
    <text evidence="9">Protein modification; lipoprotein biosynthesis (signal peptide cleavage).</text>
</comment>
<dbReference type="PANTHER" id="PTHR33695:SF1">
    <property type="entry name" value="LIPOPROTEIN SIGNAL PEPTIDASE"/>
    <property type="match status" value="1"/>
</dbReference>
<dbReference type="Pfam" id="PF01252">
    <property type="entry name" value="Peptidase_A8"/>
    <property type="match status" value="1"/>
</dbReference>
<evidence type="ECO:0000256" key="6">
    <source>
        <dbReference type="ARBA" id="ARBA00022801"/>
    </source>
</evidence>
<keyword evidence="3 9" id="KW-0645">Protease</keyword>
<comment type="catalytic activity">
    <reaction evidence="9">
        <text>Release of signal peptides from bacterial membrane prolipoproteins. Hydrolyzes -Xaa-Yaa-Zaa-|-(S,diacylglyceryl)Cys-, in which Xaa is hydrophobic (preferably Leu), and Yaa (Ala or Ser) and Zaa (Gly or Ala) have small, neutral side chains.</text>
        <dbReference type="EC" id="3.4.23.36"/>
    </reaction>
</comment>
<comment type="caution">
    <text evidence="9">Lacks conserved residue(s) required for the propagation of feature annotation.</text>
</comment>
<sequence>MNYFAIFSGVVLVDQITKLLVTRLLSLYETLEVIPGFFNLVYVTNPGAAFSLLADYQSPFKHYFFLAVGVAAIVGITVAVFRIRSQSPQYVLPLGCIAGGAAGNIVDRLVYGEVIDFLDFYLGGYHWPAFNIADSAICIGAGSFIVLSFIEEKKQNQSGRI</sequence>
<dbReference type="InterPro" id="IPR001872">
    <property type="entry name" value="Peptidase_A8"/>
</dbReference>
<feature type="transmembrane region" description="Helical" evidence="9">
    <location>
        <begin position="130"/>
        <end position="150"/>
    </location>
</feature>
<evidence type="ECO:0000256" key="1">
    <source>
        <dbReference type="ARBA" id="ARBA00006139"/>
    </source>
</evidence>
<keyword evidence="12" id="KW-1185">Reference proteome</keyword>
<comment type="function">
    <text evidence="9">This protein specifically catalyzes the removal of signal peptides from prolipoproteins.</text>
</comment>
<dbReference type="GO" id="GO:0005886">
    <property type="term" value="C:plasma membrane"/>
    <property type="evidence" value="ECO:0007669"/>
    <property type="project" value="UniProtKB-SubCell"/>
</dbReference>
<dbReference type="EC" id="3.4.23.36" evidence="9"/>
<dbReference type="PRINTS" id="PR00781">
    <property type="entry name" value="LIPOSIGPTASE"/>
</dbReference>
<dbReference type="NCBIfam" id="TIGR00077">
    <property type="entry name" value="lspA"/>
    <property type="match status" value="1"/>
</dbReference>
<dbReference type="PANTHER" id="PTHR33695">
    <property type="entry name" value="LIPOPROTEIN SIGNAL PEPTIDASE"/>
    <property type="match status" value="1"/>
</dbReference>
<dbReference type="AlphaFoldDB" id="A0A1H0QNE8"/>
<keyword evidence="2 9" id="KW-1003">Cell membrane</keyword>
<gene>
    <name evidence="9" type="primary">lspA</name>
    <name evidence="11" type="ORF">SAMN05660330_02025</name>
</gene>